<dbReference type="EMBL" id="JABFDB010000033">
    <property type="protein sequence ID" value="NYZ24009.1"/>
    <property type="molecule type" value="Genomic_DNA"/>
</dbReference>
<keyword evidence="4" id="KW-1185">Reference proteome</keyword>
<dbReference type="PROSITE" id="PS50110">
    <property type="entry name" value="RESPONSE_REGULATORY"/>
    <property type="match status" value="1"/>
</dbReference>
<dbReference type="Gene3D" id="3.40.50.2300">
    <property type="match status" value="1"/>
</dbReference>
<proteinExistence type="predicted"/>
<evidence type="ECO:0000259" key="2">
    <source>
        <dbReference type="PROSITE" id="PS50110"/>
    </source>
</evidence>
<dbReference type="InterPro" id="IPR001789">
    <property type="entry name" value="Sig_transdc_resp-reg_receiver"/>
</dbReference>
<evidence type="ECO:0000313" key="3">
    <source>
        <dbReference type="EMBL" id="NYZ24009.1"/>
    </source>
</evidence>
<dbReference type="Proteomes" id="UP000584642">
    <property type="component" value="Unassembled WGS sequence"/>
</dbReference>
<sequence length="128" mass="13267">MVALLIEEDSLVRAAMCLVLTSWGVRILDVPSLLVAERAVAGAGVVPGIVLTALNVGGAADNNDAFELLPPILERIGFTGPVIVTTGDTSPERSGRIAALGWTRLVKPFRPDELRAVLAECLPAPGGG</sequence>
<name>A0ABX2TIQ0_9PROT</name>
<reference evidence="3 4" key="1">
    <citation type="submission" date="2020-05" db="EMBL/GenBank/DDBJ databases">
        <title>Azospirillum oleiclasticum sp. nov, a nitrogen-fixing and heavy crude oil-emulsifying bacterium isolated from the crude oil of Yumen Oilfield.</title>
        <authorList>
            <person name="Wu D."/>
            <person name="Cai M."/>
            <person name="Zhang X."/>
        </authorList>
    </citation>
    <scope>NUCLEOTIDE SEQUENCE [LARGE SCALE GENOMIC DNA]</scope>
    <source>
        <strain evidence="3 4">ROY-1-1-2</strain>
    </source>
</reference>
<protein>
    <submittedName>
        <fullName evidence="3">Response regulator</fullName>
    </submittedName>
</protein>
<dbReference type="SMART" id="SM00448">
    <property type="entry name" value="REC"/>
    <property type="match status" value="1"/>
</dbReference>
<evidence type="ECO:0000313" key="4">
    <source>
        <dbReference type="Proteomes" id="UP000584642"/>
    </source>
</evidence>
<feature type="domain" description="Response regulatory" evidence="2">
    <location>
        <begin position="2"/>
        <end position="122"/>
    </location>
</feature>
<accession>A0ABX2TIQ0</accession>
<comment type="caution">
    <text evidence="3">The sequence shown here is derived from an EMBL/GenBank/DDBJ whole genome shotgun (WGS) entry which is preliminary data.</text>
</comment>
<dbReference type="InterPro" id="IPR011006">
    <property type="entry name" value="CheY-like_superfamily"/>
</dbReference>
<dbReference type="RefSeq" id="WP_180285784.1">
    <property type="nucleotide sequence ID" value="NZ_JABFDB010000033.1"/>
</dbReference>
<comment type="caution">
    <text evidence="1">Lacks conserved residue(s) required for the propagation of feature annotation.</text>
</comment>
<gene>
    <name evidence="3" type="ORF">HND93_30265</name>
</gene>
<organism evidence="3 4">
    <name type="scientific">Azospirillum oleiclasticum</name>
    <dbReference type="NCBI Taxonomy" id="2735135"/>
    <lineage>
        <taxon>Bacteria</taxon>
        <taxon>Pseudomonadati</taxon>
        <taxon>Pseudomonadota</taxon>
        <taxon>Alphaproteobacteria</taxon>
        <taxon>Rhodospirillales</taxon>
        <taxon>Azospirillaceae</taxon>
        <taxon>Azospirillum</taxon>
    </lineage>
</organism>
<dbReference type="SUPFAM" id="SSF52172">
    <property type="entry name" value="CheY-like"/>
    <property type="match status" value="1"/>
</dbReference>
<evidence type="ECO:0000256" key="1">
    <source>
        <dbReference type="PROSITE-ProRule" id="PRU00169"/>
    </source>
</evidence>